<evidence type="ECO:0000256" key="3">
    <source>
        <dbReference type="ARBA" id="ARBA00022801"/>
    </source>
</evidence>
<dbReference type="InterPro" id="IPR017850">
    <property type="entry name" value="Alkaline_phosphatase_core_sf"/>
</dbReference>
<evidence type="ECO:0000256" key="1">
    <source>
        <dbReference type="ARBA" id="ARBA00008779"/>
    </source>
</evidence>
<dbReference type="Proteomes" id="UP001153642">
    <property type="component" value="Unassembled WGS sequence"/>
</dbReference>
<dbReference type="PANTHER" id="PTHR42693">
    <property type="entry name" value="ARYLSULFATASE FAMILY MEMBER"/>
    <property type="match status" value="1"/>
</dbReference>
<name>A0ABT6FNL2_9FLAO</name>
<organism evidence="6 7">
    <name type="scientific">Galbibacter pacificus</name>
    <dbReference type="NCBI Taxonomy" id="2996052"/>
    <lineage>
        <taxon>Bacteria</taxon>
        <taxon>Pseudomonadati</taxon>
        <taxon>Bacteroidota</taxon>
        <taxon>Flavobacteriia</taxon>
        <taxon>Flavobacteriales</taxon>
        <taxon>Flavobacteriaceae</taxon>
        <taxon>Galbibacter</taxon>
    </lineage>
</organism>
<keyword evidence="3" id="KW-0378">Hydrolase</keyword>
<dbReference type="SUPFAM" id="SSF53649">
    <property type="entry name" value="Alkaline phosphatase-like"/>
    <property type="match status" value="1"/>
</dbReference>
<dbReference type="InterPro" id="IPR000917">
    <property type="entry name" value="Sulfatase_N"/>
</dbReference>
<dbReference type="Pfam" id="PF00884">
    <property type="entry name" value="Sulfatase"/>
    <property type="match status" value="1"/>
</dbReference>
<dbReference type="Gene3D" id="3.30.1120.10">
    <property type="match status" value="1"/>
</dbReference>
<dbReference type="PROSITE" id="PS51257">
    <property type="entry name" value="PROKAR_LIPOPROTEIN"/>
    <property type="match status" value="1"/>
</dbReference>
<feature type="domain" description="Sulfatase N-terminal" evidence="5">
    <location>
        <begin position="50"/>
        <end position="431"/>
    </location>
</feature>
<keyword evidence="2" id="KW-0479">Metal-binding</keyword>
<comment type="caution">
    <text evidence="6">The sequence shown here is derived from an EMBL/GenBank/DDBJ whole genome shotgun (WGS) entry which is preliminary data.</text>
</comment>
<gene>
    <name evidence="6" type="ORF">OSR52_02130</name>
</gene>
<evidence type="ECO:0000259" key="5">
    <source>
        <dbReference type="Pfam" id="PF00884"/>
    </source>
</evidence>
<dbReference type="Gene3D" id="3.40.720.10">
    <property type="entry name" value="Alkaline Phosphatase, subunit A"/>
    <property type="match status" value="1"/>
</dbReference>
<keyword evidence="7" id="KW-1185">Reference proteome</keyword>
<dbReference type="PROSITE" id="PS00523">
    <property type="entry name" value="SULFATASE_1"/>
    <property type="match status" value="1"/>
</dbReference>
<evidence type="ECO:0000256" key="2">
    <source>
        <dbReference type="ARBA" id="ARBA00022723"/>
    </source>
</evidence>
<sequence>MKTLYRKRENTCSWNFLLKQMSLYIGFYFMLGCTGIPDEKSIESDISSKPNVLIILADDLGYGDLGAYNEQSLVPTPNLDTLALQGVKFVNAYCPIAVCSPSRYALMTGTYPWRSWNVSGVMRNYERSMMAPGQLTLPAMFKASGYTTAGFGKWHLGASFPTTDGKKPIGHGKFYDPDNGANIDLTGAVHDGPIDHGFEQWLGFSCASECWVLKDKTIIGAMQHDYYTVEKHPQAGKIKQIPMDSYLPMITKASQNFLKEKASKKGKPFFLYYAPYVPHVPLAVSKSFLGRTPAGAYGDYVHELDFYIGELLHTLDSLKLSDNTVVLFASDNGSAFRTTYQGMNASNAANKLPGHFRDTMGIYKAPASSSLSEKVHSPNGALRGIKSTAWEGGVRSPLIVRWPGHFPKGLTTAALFGMNDVMATLAPLTGYILKGGVTTDGMNLLPVFYGKGTKSRKSIVVQSGNNIYGLRNEKWKYIEMPLKEGGTYDELYNLEEDPSENHNLATVYPERLEQMKKELEQILQGQSTTVKTN</sequence>
<dbReference type="PANTHER" id="PTHR42693:SF53">
    <property type="entry name" value="ENDO-4-O-SULFATASE"/>
    <property type="match status" value="1"/>
</dbReference>
<proteinExistence type="inferred from homology"/>
<dbReference type="InterPro" id="IPR024607">
    <property type="entry name" value="Sulfatase_CS"/>
</dbReference>
<evidence type="ECO:0000313" key="6">
    <source>
        <dbReference type="EMBL" id="MDG3584649.1"/>
    </source>
</evidence>
<evidence type="ECO:0000313" key="7">
    <source>
        <dbReference type="Proteomes" id="UP001153642"/>
    </source>
</evidence>
<evidence type="ECO:0000256" key="4">
    <source>
        <dbReference type="ARBA" id="ARBA00022837"/>
    </source>
</evidence>
<protein>
    <submittedName>
        <fullName evidence="6">Arylsulfatase</fullName>
    </submittedName>
</protein>
<dbReference type="RefSeq" id="WP_277898407.1">
    <property type="nucleotide sequence ID" value="NZ_JAPMUA010000001.1"/>
</dbReference>
<comment type="similarity">
    <text evidence="1">Belongs to the sulfatase family.</text>
</comment>
<accession>A0ABT6FNL2</accession>
<dbReference type="EMBL" id="JAPMUA010000001">
    <property type="protein sequence ID" value="MDG3584649.1"/>
    <property type="molecule type" value="Genomic_DNA"/>
</dbReference>
<dbReference type="CDD" id="cd16143">
    <property type="entry name" value="ARS_like"/>
    <property type="match status" value="1"/>
</dbReference>
<keyword evidence="4" id="KW-0106">Calcium</keyword>
<dbReference type="InterPro" id="IPR050738">
    <property type="entry name" value="Sulfatase"/>
</dbReference>
<reference evidence="6" key="1">
    <citation type="submission" date="2022-11" db="EMBL/GenBank/DDBJ databases">
        <title>High-quality draft genome sequence of Galbibacter sp. strain CMA-7.</title>
        <authorList>
            <person name="Wei L."/>
            <person name="Dong C."/>
            <person name="Shao Z."/>
        </authorList>
    </citation>
    <scope>NUCLEOTIDE SEQUENCE</scope>
    <source>
        <strain evidence="6">CMA-7</strain>
    </source>
</reference>